<keyword evidence="1" id="KW-0812">Transmembrane</keyword>
<comment type="caution">
    <text evidence="2">The sequence shown here is derived from an EMBL/GenBank/DDBJ whole genome shotgun (WGS) entry which is preliminary data.</text>
</comment>
<evidence type="ECO:0000313" key="3">
    <source>
        <dbReference type="Proteomes" id="UP001500466"/>
    </source>
</evidence>
<keyword evidence="3" id="KW-1185">Reference proteome</keyword>
<feature type="transmembrane region" description="Helical" evidence="1">
    <location>
        <begin position="68"/>
        <end position="90"/>
    </location>
</feature>
<sequence length="95" mass="10224">MQKPALPPAIVRCVMSESGRRHGPNGSRDEVPKDPKLADAAWSSISYILAGMAVYGGLGWLIDRWTGHSTLFLPIGVIVGVALSLVLVYVRHGRS</sequence>
<organism evidence="2 3">
    <name type="scientific">Yinghuangia aomiensis</name>
    <dbReference type="NCBI Taxonomy" id="676205"/>
    <lineage>
        <taxon>Bacteria</taxon>
        <taxon>Bacillati</taxon>
        <taxon>Actinomycetota</taxon>
        <taxon>Actinomycetes</taxon>
        <taxon>Kitasatosporales</taxon>
        <taxon>Streptomycetaceae</taxon>
        <taxon>Yinghuangia</taxon>
    </lineage>
</organism>
<proteinExistence type="predicted"/>
<dbReference type="InterPro" id="IPR032820">
    <property type="entry name" value="ATPase_put"/>
</dbReference>
<accession>A0ABP9GI22</accession>
<dbReference type="EMBL" id="BAABHS010000001">
    <property type="protein sequence ID" value="GAA4944535.1"/>
    <property type="molecule type" value="Genomic_DNA"/>
</dbReference>
<feature type="transmembrane region" description="Helical" evidence="1">
    <location>
        <begin position="40"/>
        <end position="62"/>
    </location>
</feature>
<evidence type="ECO:0000256" key="1">
    <source>
        <dbReference type="SAM" id="Phobius"/>
    </source>
</evidence>
<reference evidence="3" key="1">
    <citation type="journal article" date="2019" name="Int. J. Syst. Evol. Microbiol.">
        <title>The Global Catalogue of Microorganisms (GCM) 10K type strain sequencing project: providing services to taxonomists for standard genome sequencing and annotation.</title>
        <authorList>
            <consortium name="The Broad Institute Genomics Platform"/>
            <consortium name="The Broad Institute Genome Sequencing Center for Infectious Disease"/>
            <person name="Wu L."/>
            <person name="Ma J."/>
        </authorList>
    </citation>
    <scope>NUCLEOTIDE SEQUENCE [LARGE SCALE GENOMIC DNA]</scope>
    <source>
        <strain evidence="3">JCM 17986</strain>
    </source>
</reference>
<protein>
    <recommendedName>
        <fullName evidence="4">ATP synthase protein I</fullName>
    </recommendedName>
</protein>
<evidence type="ECO:0008006" key="4">
    <source>
        <dbReference type="Google" id="ProtNLM"/>
    </source>
</evidence>
<keyword evidence="1" id="KW-1133">Transmembrane helix</keyword>
<evidence type="ECO:0000313" key="2">
    <source>
        <dbReference type="EMBL" id="GAA4944535.1"/>
    </source>
</evidence>
<dbReference type="Pfam" id="PF09527">
    <property type="entry name" value="ATPase_gene1"/>
    <property type="match status" value="1"/>
</dbReference>
<keyword evidence="1" id="KW-0472">Membrane</keyword>
<name>A0ABP9GI22_9ACTN</name>
<dbReference type="Proteomes" id="UP001500466">
    <property type="component" value="Unassembled WGS sequence"/>
</dbReference>
<gene>
    <name evidence="2" type="ORF">GCM10023205_00100</name>
</gene>